<dbReference type="AlphaFoldDB" id="V5GJ84"/>
<reference evidence="3" key="1">
    <citation type="submission" date="2013-07" db="EMBL/GenBank/DDBJ databases">
        <title>Midgut Transcriptome Profiling of Anoplphora glabripennis, a Lignocellulose Degrading, Wood-Boring Cerambycid.</title>
        <authorList>
            <person name="Scully E.D."/>
            <person name="Hoover K."/>
            <person name="Carlson J.E."/>
            <person name="Tien M."/>
            <person name="Geib S.M."/>
        </authorList>
    </citation>
    <scope>NUCLEOTIDE SEQUENCE</scope>
</reference>
<dbReference type="PROSITE" id="PS00036">
    <property type="entry name" value="BZIP_BASIC"/>
    <property type="match status" value="1"/>
</dbReference>
<feature type="compositionally biased region" description="Polar residues" evidence="1">
    <location>
        <begin position="8"/>
        <end position="21"/>
    </location>
</feature>
<organism evidence="3">
    <name type="scientific">Anoplophora glabripennis</name>
    <name type="common">Asian longhorn beetle</name>
    <name type="synonym">Anoplophora nobilis</name>
    <dbReference type="NCBI Taxonomy" id="217634"/>
    <lineage>
        <taxon>Eukaryota</taxon>
        <taxon>Metazoa</taxon>
        <taxon>Ecdysozoa</taxon>
        <taxon>Arthropoda</taxon>
        <taxon>Hexapoda</taxon>
        <taxon>Insecta</taxon>
        <taxon>Pterygota</taxon>
        <taxon>Neoptera</taxon>
        <taxon>Endopterygota</taxon>
        <taxon>Coleoptera</taxon>
        <taxon>Polyphaga</taxon>
        <taxon>Cucujiformia</taxon>
        <taxon>Chrysomeloidea</taxon>
        <taxon>Cerambycidae</taxon>
        <taxon>Lamiinae</taxon>
        <taxon>Lamiini</taxon>
        <taxon>Anoplophora</taxon>
    </lineage>
</organism>
<dbReference type="InterPro" id="IPR046347">
    <property type="entry name" value="bZIP_sf"/>
</dbReference>
<sequence>MKSELSDGLSNHSDFSNDSQNSQLSTADFMTSMGNGALLTPTTFITLEGLNSGVPTRTTPTLTPTTLRNIEQTFIELQSKPETHENEAGFVPPLVHAVGNNQYISASEADTYSNKSQNMWQSSLSQSGSDCDTRSTPPLSKKSGRHIIPGQNRRNMGGRKPAKDLNCSPEEEERRRIRRERNKAAAARCRKRRVDHTNSLIAVSPYFF</sequence>
<dbReference type="GO" id="GO:0005634">
    <property type="term" value="C:nucleus"/>
    <property type="evidence" value="ECO:0007669"/>
    <property type="project" value="TreeGrafter"/>
</dbReference>
<evidence type="ECO:0000313" key="3">
    <source>
        <dbReference type="EMBL" id="JAB64139.1"/>
    </source>
</evidence>
<gene>
    <name evidence="3" type="primary">FOSL</name>
</gene>
<feature type="compositionally biased region" description="Polar residues" evidence="1">
    <location>
        <begin position="114"/>
        <end position="138"/>
    </location>
</feature>
<proteinExistence type="predicted"/>
<accession>V5GJ84</accession>
<dbReference type="GO" id="GO:0000981">
    <property type="term" value="F:DNA-binding transcription factor activity, RNA polymerase II-specific"/>
    <property type="evidence" value="ECO:0007669"/>
    <property type="project" value="TreeGrafter"/>
</dbReference>
<evidence type="ECO:0000259" key="2">
    <source>
        <dbReference type="PROSITE" id="PS00036"/>
    </source>
</evidence>
<dbReference type="InterPro" id="IPR004827">
    <property type="entry name" value="bZIP"/>
</dbReference>
<dbReference type="SUPFAM" id="SSF57959">
    <property type="entry name" value="Leucine zipper domain"/>
    <property type="match status" value="1"/>
</dbReference>
<dbReference type="OrthoDB" id="5866312at2759"/>
<feature type="domain" description="BZIP" evidence="2">
    <location>
        <begin position="178"/>
        <end position="192"/>
    </location>
</feature>
<dbReference type="PANTHER" id="PTHR23351">
    <property type="entry name" value="FOS TRANSCRIPTION FACTOR-RELATED"/>
    <property type="match status" value="1"/>
</dbReference>
<dbReference type="Gene3D" id="1.20.5.170">
    <property type="match status" value="1"/>
</dbReference>
<feature type="region of interest" description="Disordered" evidence="1">
    <location>
        <begin position="1"/>
        <end position="21"/>
    </location>
</feature>
<name>V5GJ84_ANOGL</name>
<dbReference type="PRINTS" id="PR00042">
    <property type="entry name" value="LEUZIPPRFOS"/>
</dbReference>
<dbReference type="EMBL" id="GALX01004327">
    <property type="protein sequence ID" value="JAB64139.1"/>
    <property type="molecule type" value="Transcribed_RNA"/>
</dbReference>
<dbReference type="GO" id="GO:0000978">
    <property type="term" value="F:RNA polymerase II cis-regulatory region sequence-specific DNA binding"/>
    <property type="evidence" value="ECO:0007669"/>
    <property type="project" value="TreeGrafter"/>
</dbReference>
<dbReference type="PANTHER" id="PTHR23351:SF56">
    <property type="entry name" value="KAYAK"/>
    <property type="match status" value="1"/>
</dbReference>
<evidence type="ECO:0000256" key="1">
    <source>
        <dbReference type="SAM" id="MobiDB-lite"/>
    </source>
</evidence>
<protein>
    <submittedName>
        <fullName evidence="3">Transcription factor kayak</fullName>
    </submittedName>
</protein>
<feature type="region of interest" description="Disordered" evidence="1">
    <location>
        <begin position="114"/>
        <end position="179"/>
    </location>
</feature>
<dbReference type="InterPro" id="IPR000837">
    <property type="entry name" value="AP-1"/>
</dbReference>